<dbReference type="AlphaFoldDB" id="A0A941E0Q9"/>
<proteinExistence type="predicted"/>
<keyword evidence="2" id="KW-1185">Reference proteome</keyword>
<accession>A0A941E0Q9</accession>
<evidence type="ECO:0000313" key="1">
    <source>
        <dbReference type="EMBL" id="MBR7797638.1"/>
    </source>
</evidence>
<sequence>MTCLVINCNHWIGYHIVNDLLEKGWEVDGLVNEQLNDSLSLYYGRNSNFSFYQSANKKHYDTKIHVGSMKRVEEVSADLSVVIHSVAPDHLHANDFFIKAPLLFGEWMPMTENGMYRNQLFIPFNSTYFLTEAVYIKDFMHAFMDWLEKDNKKGENKENKQIKLEKSAYLRDNIPIEEKLDHVLEHYHLNKEIY</sequence>
<organism evidence="1 2">
    <name type="scientific">Virgibacillus salarius</name>
    <dbReference type="NCBI Taxonomy" id="447199"/>
    <lineage>
        <taxon>Bacteria</taxon>
        <taxon>Bacillati</taxon>
        <taxon>Bacillota</taxon>
        <taxon>Bacilli</taxon>
        <taxon>Bacillales</taxon>
        <taxon>Bacillaceae</taxon>
        <taxon>Virgibacillus</taxon>
    </lineage>
</organism>
<name>A0A941E0Q9_9BACI</name>
<reference evidence="1" key="1">
    <citation type="submission" date="2021-04" db="EMBL/GenBank/DDBJ databases">
        <title>Isolation and polyphasic classification of algal microorganism.</title>
        <authorList>
            <person name="Wang S."/>
        </authorList>
    </citation>
    <scope>NUCLEOTIDE SEQUENCE</scope>
    <source>
        <strain evidence="1">720a</strain>
    </source>
</reference>
<dbReference type="RefSeq" id="WP_026680640.1">
    <property type="nucleotide sequence ID" value="NZ_BAAACY010000169.1"/>
</dbReference>
<gene>
    <name evidence="1" type="ORF">KCX74_16535</name>
</gene>
<dbReference type="EMBL" id="JAGSOT010000063">
    <property type="protein sequence ID" value="MBR7797638.1"/>
    <property type="molecule type" value="Genomic_DNA"/>
</dbReference>
<evidence type="ECO:0000313" key="2">
    <source>
        <dbReference type="Proteomes" id="UP000675284"/>
    </source>
</evidence>
<dbReference type="Proteomes" id="UP000675284">
    <property type="component" value="Unassembled WGS sequence"/>
</dbReference>
<protein>
    <submittedName>
        <fullName evidence="1">Uncharacterized protein</fullName>
    </submittedName>
</protein>
<comment type="caution">
    <text evidence="1">The sequence shown here is derived from an EMBL/GenBank/DDBJ whole genome shotgun (WGS) entry which is preliminary data.</text>
</comment>